<comment type="caution">
    <text evidence="1">The sequence shown here is derived from an EMBL/GenBank/DDBJ whole genome shotgun (WGS) entry which is preliminary data.</text>
</comment>
<proteinExistence type="predicted"/>
<accession>X1A4P5</accession>
<reference evidence="1" key="1">
    <citation type="journal article" date="2014" name="Front. Microbiol.">
        <title>High frequency of phylogenetically diverse reductive dehalogenase-homologous genes in deep subseafloor sedimentary metagenomes.</title>
        <authorList>
            <person name="Kawai M."/>
            <person name="Futagami T."/>
            <person name="Toyoda A."/>
            <person name="Takaki Y."/>
            <person name="Nishi S."/>
            <person name="Hori S."/>
            <person name="Arai W."/>
            <person name="Tsubouchi T."/>
            <person name="Morono Y."/>
            <person name="Uchiyama I."/>
            <person name="Ito T."/>
            <person name="Fujiyama A."/>
            <person name="Inagaki F."/>
            <person name="Takami H."/>
        </authorList>
    </citation>
    <scope>NUCLEOTIDE SEQUENCE</scope>
    <source>
        <strain evidence="1">Expedition CK06-06</strain>
    </source>
</reference>
<dbReference type="AlphaFoldDB" id="X1A4P5"/>
<organism evidence="1">
    <name type="scientific">marine sediment metagenome</name>
    <dbReference type="NCBI Taxonomy" id="412755"/>
    <lineage>
        <taxon>unclassified sequences</taxon>
        <taxon>metagenomes</taxon>
        <taxon>ecological metagenomes</taxon>
    </lineage>
</organism>
<dbReference type="EMBL" id="BART01010798">
    <property type="protein sequence ID" value="GAG77085.1"/>
    <property type="molecule type" value="Genomic_DNA"/>
</dbReference>
<evidence type="ECO:0000313" key="1">
    <source>
        <dbReference type="EMBL" id="GAG77085.1"/>
    </source>
</evidence>
<protein>
    <submittedName>
        <fullName evidence="1">Uncharacterized protein</fullName>
    </submittedName>
</protein>
<name>X1A4P5_9ZZZZ</name>
<gene>
    <name evidence="1" type="ORF">S01H4_23314</name>
</gene>
<sequence>MSISKKNEILEENLVIDWEWLKEEFEILFDSRMENHTEIDKKNANEVLDYFLEITDIGGNLVLFKFLDGIVENIEKKYSILLS</sequence>